<dbReference type="Proteomes" id="UP001377168">
    <property type="component" value="Unassembled WGS sequence"/>
</dbReference>
<organism evidence="1 2">
    <name type="scientific">Streptomyces achmelvichensis</name>
    <dbReference type="NCBI Taxonomy" id="3134111"/>
    <lineage>
        <taxon>Bacteria</taxon>
        <taxon>Bacillati</taxon>
        <taxon>Actinomycetota</taxon>
        <taxon>Actinomycetes</taxon>
        <taxon>Kitasatosporales</taxon>
        <taxon>Streptomycetaceae</taxon>
        <taxon>Streptomyces</taxon>
    </lineage>
</organism>
<accession>A0ACC6PXV9</accession>
<reference evidence="1" key="1">
    <citation type="submission" date="2024-03" db="EMBL/GenBank/DDBJ databases">
        <title>Novel Streptomyces species of biotechnological and ecological value are a feature of Machair soil.</title>
        <authorList>
            <person name="Prole J.R."/>
            <person name="Goodfellow M."/>
            <person name="Allenby N."/>
            <person name="Ward A.C."/>
        </authorList>
    </citation>
    <scope>NUCLEOTIDE SEQUENCE</scope>
    <source>
        <strain evidence="1">MS2.AVA.5</strain>
    </source>
</reference>
<dbReference type="EMBL" id="JBBKAJ010000022">
    <property type="protein sequence ID" value="MEJ8636322.1"/>
    <property type="molecule type" value="Genomic_DNA"/>
</dbReference>
<evidence type="ECO:0000313" key="2">
    <source>
        <dbReference type="Proteomes" id="UP001377168"/>
    </source>
</evidence>
<gene>
    <name evidence="1" type="primary">lxmJ</name>
    <name evidence="1" type="ORF">WKI67_23450</name>
</gene>
<protein>
    <submittedName>
        <fullName evidence="1">F420-dependent peptide dehydroalanine reductase LxmJ</fullName>
    </submittedName>
</protein>
<keyword evidence="2" id="KW-1185">Reference proteome</keyword>
<name>A0ACC6PXV9_9ACTN</name>
<proteinExistence type="predicted"/>
<comment type="caution">
    <text evidence="1">The sequence shown here is derived from an EMBL/GenBank/DDBJ whole genome shotgun (WGS) entry which is preliminary data.</text>
</comment>
<evidence type="ECO:0000313" key="1">
    <source>
        <dbReference type="EMBL" id="MEJ8636322.1"/>
    </source>
</evidence>
<sequence>MSTPNSPTNPAVLYPLQPDHPELVAPFAALVQRTGARRLWLCQSFKAETHQVMAYLAGMGHNVPLGTSVTLLPLRHPYEAALQARSLALLTGEPVVAGYGIGNPGFVAGLTGSPYASPRTAVHDYLTSVRALLDGERVEHEGPYHWLHGGLLPLGHSRVEIGAGVLRPGMARTAGAVADVAITWMTPPRYIEGVLAPALAEGAAGRQGAADGPLRPRIATAVHVAVARPGRDPRRIALAAAGEHLKAPHYAAMLSRAGVAVDPHDPAASAAALLDHRVVVTGSPREIAEALAGYRAAGVDEVMLNPAGVLLTEGVPAAVTDLEEIVAACREHAPA</sequence>